<evidence type="ECO:0000313" key="15">
    <source>
        <dbReference type="Proteomes" id="UP000002489"/>
    </source>
</evidence>
<evidence type="ECO:0000256" key="6">
    <source>
        <dbReference type="ARBA" id="ARBA00022692"/>
    </source>
</evidence>
<dbReference type="SFLD" id="SFLDG01168">
    <property type="entry name" value="Ferric_reductase_subgroup_(FRE"/>
    <property type="match status" value="1"/>
</dbReference>
<dbReference type="PROSITE" id="PS51384">
    <property type="entry name" value="FAD_FR"/>
    <property type="match status" value="1"/>
</dbReference>
<dbReference type="GO" id="GO:0052851">
    <property type="term" value="F:ferric-chelate reductase (NADPH) activity"/>
    <property type="evidence" value="ECO:0007669"/>
    <property type="project" value="UniProtKB-EC"/>
</dbReference>
<keyword evidence="6" id="KW-0812">Transmembrane</keyword>
<evidence type="ECO:0000256" key="5">
    <source>
        <dbReference type="ARBA" id="ARBA00022475"/>
    </source>
</evidence>
<dbReference type="InterPro" id="IPR017938">
    <property type="entry name" value="Riboflavin_synthase-like_b-brl"/>
</dbReference>
<dbReference type="Pfam" id="PF08030">
    <property type="entry name" value="NAD_binding_6"/>
    <property type="match status" value="1"/>
</dbReference>
<dbReference type="Pfam" id="PF01794">
    <property type="entry name" value="Ferric_reduct"/>
    <property type="match status" value="1"/>
</dbReference>
<dbReference type="GO" id="GO:0006879">
    <property type="term" value="P:intracellular iron ion homeostasis"/>
    <property type="evidence" value="ECO:0007669"/>
    <property type="project" value="TreeGrafter"/>
</dbReference>
<evidence type="ECO:0000256" key="2">
    <source>
        <dbReference type="ARBA" id="ARBA00006278"/>
    </source>
</evidence>
<dbReference type="Proteomes" id="UP000002489">
    <property type="component" value="Unassembled WGS sequence"/>
</dbReference>
<evidence type="ECO:0000256" key="10">
    <source>
        <dbReference type="ARBA" id="ARBA00023065"/>
    </source>
</evidence>
<comment type="subcellular location">
    <subcellularLocation>
        <location evidence="1">Cell membrane</location>
        <topology evidence="1">Multi-pass membrane protein</topology>
    </subcellularLocation>
</comment>
<dbReference type="Gene3D" id="3.40.50.80">
    <property type="entry name" value="Nucleotide-binding domain of ferredoxin-NADP reductase (FNR) module"/>
    <property type="match status" value="1"/>
</dbReference>
<dbReference type="SUPFAM" id="SSF52343">
    <property type="entry name" value="Ferredoxin reductase-like, C-terminal NADP-linked domain"/>
    <property type="match status" value="1"/>
</dbReference>
<dbReference type="SFLD" id="SFLDS00052">
    <property type="entry name" value="Ferric_Reductase_Domain"/>
    <property type="match status" value="1"/>
</dbReference>
<evidence type="ECO:0000256" key="3">
    <source>
        <dbReference type="ARBA" id="ARBA00012668"/>
    </source>
</evidence>
<dbReference type="VEuPathDB" id="FungiDB:FOXG_13081"/>
<dbReference type="EnsemblFungi" id="FOXG_13081T0">
    <property type="protein sequence ID" value="FOXG_13081P0"/>
    <property type="gene ID" value="FOXG_13081"/>
</dbReference>
<organism evidence="14 15">
    <name type="scientific">Fusarium oxysporum (strain Fo5176)</name>
    <name type="common">Fusarium vascular wilt</name>
    <dbReference type="NCBI Taxonomy" id="660025"/>
    <lineage>
        <taxon>Eukaryota</taxon>
        <taxon>Fungi</taxon>
        <taxon>Dikarya</taxon>
        <taxon>Ascomycota</taxon>
        <taxon>Pezizomycotina</taxon>
        <taxon>Sordariomycetes</taxon>
        <taxon>Hypocreomycetidae</taxon>
        <taxon>Hypocreales</taxon>
        <taxon>Nectriaceae</taxon>
        <taxon>Fusarium</taxon>
        <taxon>Fusarium oxysporum species complex</taxon>
    </lineage>
</organism>
<keyword evidence="5" id="KW-1003">Cell membrane</keyword>
<comment type="similarity">
    <text evidence="2">Belongs to the ferric reductase (FRE) family.</text>
</comment>
<dbReference type="InterPro" id="IPR017927">
    <property type="entry name" value="FAD-bd_FR_type"/>
</dbReference>
<dbReference type="InterPro" id="IPR039261">
    <property type="entry name" value="FNR_nucleotide-bd"/>
</dbReference>
<proteinExistence type="inferred from homology"/>
<evidence type="ECO:0000256" key="9">
    <source>
        <dbReference type="ARBA" id="ARBA00023002"/>
    </source>
</evidence>
<evidence type="ECO:0000256" key="12">
    <source>
        <dbReference type="ARBA" id="ARBA00048483"/>
    </source>
</evidence>
<evidence type="ECO:0000256" key="11">
    <source>
        <dbReference type="ARBA" id="ARBA00023136"/>
    </source>
</evidence>
<comment type="catalytic activity">
    <reaction evidence="12">
        <text>2 a Fe(II)-siderophore + NADP(+) + H(+) = 2 a Fe(III)-siderophore + NADPH</text>
        <dbReference type="Rhea" id="RHEA:28795"/>
        <dbReference type="Rhea" id="RHEA-COMP:11342"/>
        <dbReference type="Rhea" id="RHEA-COMP:11344"/>
        <dbReference type="ChEBI" id="CHEBI:15378"/>
        <dbReference type="ChEBI" id="CHEBI:29033"/>
        <dbReference type="ChEBI" id="CHEBI:29034"/>
        <dbReference type="ChEBI" id="CHEBI:57783"/>
        <dbReference type="ChEBI" id="CHEBI:58349"/>
        <dbReference type="EC" id="1.16.1.9"/>
    </reaction>
</comment>
<dbReference type="STRING" id="426428.A0A0D2Y9W0"/>
<evidence type="ECO:0000256" key="4">
    <source>
        <dbReference type="ARBA" id="ARBA00022448"/>
    </source>
</evidence>
<gene>
    <name evidence="14" type="primary">28954364</name>
</gene>
<evidence type="ECO:0000256" key="7">
    <source>
        <dbReference type="ARBA" id="ARBA00022982"/>
    </source>
</evidence>
<dbReference type="GO" id="GO:0005886">
    <property type="term" value="C:plasma membrane"/>
    <property type="evidence" value="ECO:0007669"/>
    <property type="project" value="UniProtKB-SubCell"/>
</dbReference>
<keyword evidence="8" id="KW-1133">Transmembrane helix</keyword>
<dbReference type="InterPro" id="IPR013130">
    <property type="entry name" value="Fe3_Rdtase_TM_dom"/>
</dbReference>
<evidence type="ECO:0000256" key="1">
    <source>
        <dbReference type="ARBA" id="ARBA00004651"/>
    </source>
</evidence>
<dbReference type="Pfam" id="PF08022">
    <property type="entry name" value="FAD_binding_8"/>
    <property type="match status" value="1"/>
</dbReference>
<dbReference type="SUPFAM" id="SSF63380">
    <property type="entry name" value="Riboflavin synthase domain-like"/>
    <property type="match status" value="1"/>
</dbReference>
<dbReference type="GO" id="GO:0006826">
    <property type="term" value="P:iron ion transport"/>
    <property type="evidence" value="ECO:0007669"/>
    <property type="project" value="UniProtKB-ARBA"/>
</dbReference>
<protein>
    <recommendedName>
        <fullName evidence="3">ferric-chelate reductase (NADPH)</fullName>
        <ecNumber evidence="3">1.16.1.9</ecNumber>
    </recommendedName>
</protein>
<dbReference type="CDD" id="cd06186">
    <property type="entry name" value="NOX_Duox_like_FAD_NADP"/>
    <property type="match status" value="1"/>
</dbReference>
<keyword evidence="7" id="KW-0249">Electron transport</keyword>
<dbReference type="InterPro" id="IPR013112">
    <property type="entry name" value="FAD-bd_8"/>
</dbReference>
<dbReference type="PANTHER" id="PTHR32361">
    <property type="entry name" value="FERRIC/CUPRIC REDUCTASE TRANSMEMBRANE COMPONENT"/>
    <property type="match status" value="1"/>
</dbReference>
<dbReference type="InterPro" id="IPR051410">
    <property type="entry name" value="Ferric/Cupric_Reductase"/>
</dbReference>
<dbReference type="InterPro" id="IPR013121">
    <property type="entry name" value="Fe_red_NAD-bd_6"/>
</dbReference>
<reference evidence="15" key="1">
    <citation type="journal article" date="2012" name="Mol. Plant Microbe Interact.">
        <title>A highly conserved effector in Fusarium oxysporum is required for full virulence on Arabidopsis.</title>
        <authorList>
            <person name="Thatcher L.F."/>
            <person name="Gardiner D.M."/>
            <person name="Kazan K."/>
            <person name="Manners J."/>
        </authorList>
    </citation>
    <scope>NUCLEOTIDE SEQUENCE [LARGE SCALE GENOMIC DNA]</scope>
    <source>
        <strain evidence="15">Fo5176</strain>
    </source>
</reference>
<accession>A0A0D2Y9W0</accession>
<dbReference type="GO" id="GO:0015677">
    <property type="term" value="P:copper ion import"/>
    <property type="evidence" value="ECO:0007669"/>
    <property type="project" value="TreeGrafter"/>
</dbReference>
<keyword evidence="9" id="KW-0560">Oxidoreductase</keyword>
<evidence type="ECO:0000313" key="14">
    <source>
        <dbReference type="EnsemblFungi" id="FOXG_13081P0"/>
    </source>
</evidence>
<reference evidence="14" key="2">
    <citation type="submission" date="2025-08" db="UniProtKB">
        <authorList>
            <consortium name="EnsemblFungi"/>
        </authorList>
    </citation>
    <scope>IDENTIFICATION</scope>
    <source>
        <strain evidence="14">4287 / CBS 123668 / FGSC 9935 / NRRL 34936</strain>
    </source>
</reference>
<keyword evidence="11" id="KW-0472">Membrane</keyword>
<evidence type="ECO:0000256" key="8">
    <source>
        <dbReference type="ARBA" id="ARBA00022989"/>
    </source>
</evidence>
<keyword evidence="4" id="KW-0813">Transport</keyword>
<dbReference type="AlphaFoldDB" id="A0A0D2Y9W0"/>
<dbReference type="EC" id="1.16.1.9" evidence="3"/>
<name>A0A0D2Y9W0_FUSOF</name>
<sequence length="611" mass="68269">MDSAAWLTSPVQLTGSRAFTCDGFTEAQCSWYMKRWHFWYIADHVYALPTVAFFMSGIGLFTIGHLISYYIIGLAFPRFRGPRPWRMLIAIIRYLSYRGFHVASLGFNSASVGVLLLGLVGAIFFFCMDLIPQPYYWPSLDFGGSPPLGTRSGWLALGCMPFVFATATKTNWITLLTGVSHERLQVFHRWIAYAFFILALLHTFPFIVYHIRFHDMQMHFKMSLLFYWTGIVALVFQAWLTFASHSAIRKLLGYEFFKATHFFAVVIFMLTFFWHCDYTLTSWHYFIGTAAVYVPCYVYPWLRTCFEYGVRTKAHVKVEDNGFVRVTIPANFTWEIGQHCFLRFIGFGLTQALSAHPFTICSLPATSPDGQSFLVFYLKRHQGFTAKLYEYALQNPGAQVSVLVDGPYGGINTQAYVNSNNLVVIAGGSGAGWTLPFIEQYIATKTGQGDEGCKEGQGEGSPFASLRVILASRDVESCSWYRQVVSETLLKYSDKMISGLQVQVHRTGGAIAESSLPSNSSFMPGNKESGSERATESLVSFDELHGRPDLPGILKGVLNGMPSTDSLGVYVCGPDTMQNDVRNSVASLNLDILGGAGCAGVYLHSEHFSWA</sequence>
<evidence type="ECO:0000259" key="13">
    <source>
        <dbReference type="PROSITE" id="PS51384"/>
    </source>
</evidence>
<dbReference type="PANTHER" id="PTHR32361:SF23">
    <property type="entry name" value="FERRIC-CHELATE REDUCTASE"/>
    <property type="match status" value="1"/>
</dbReference>
<keyword evidence="10" id="KW-0406">Ion transport</keyword>
<feature type="domain" description="FAD-binding FR-type" evidence="13">
    <location>
        <begin position="303"/>
        <end position="414"/>
    </location>
</feature>